<evidence type="ECO:0000313" key="7">
    <source>
        <dbReference type="Proteomes" id="UP000787635"/>
    </source>
</evidence>
<accession>A0ABX1E6H8</accession>
<evidence type="ECO:0000256" key="3">
    <source>
        <dbReference type="ARBA" id="ARBA00023274"/>
    </source>
</evidence>
<dbReference type="GO" id="GO:0005840">
    <property type="term" value="C:ribosome"/>
    <property type="evidence" value="ECO:0007669"/>
    <property type="project" value="UniProtKB-KW"/>
</dbReference>
<dbReference type="InterPro" id="IPR038584">
    <property type="entry name" value="Ribosomal_bL33_sf"/>
</dbReference>
<dbReference type="RefSeq" id="WP_168033295.1">
    <property type="nucleotide sequence ID" value="NZ_JAAVNE010000032.1"/>
</dbReference>
<dbReference type="InterPro" id="IPR001705">
    <property type="entry name" value="Ribosomal_bL33"/>
</dbReference>
<organism evidence="6 7">
    <name type="scientific">Falsiroseomonas selenitidurans</name>
    <dbReference type="NCBI Taxonomy" id="2716335"/>
    <lineage>
        <taxon>Bacteria</taxon>
        <taxon>Pseudomonadati</taxon>
        <taxon>Pseudomonadota</taxon>
        <taxon>Alphaproteobacteria</taxon>
        <taxon>Acetobacterales</taxon>
        <taxon>Roseomonadaceae</taxon>
        <taxon>Falsiroseomonas</taxon>
    </lineage>
</organism>
<dbReference type="Proteomes" id="UP000787635">
    <property type="component" value="Unassembled WGS sequence"/>
</dbReference>
<keyword evidence="3 5" id="KW-0687">Ribonucleoprotein</keyword>
<evidence type="ECO:0000256" key="1">
    <source>
        <dbReference type="ARBA" id="ARBA00007596"/>
    </source>
</evidence>
<dbReference type="Gene3D" id="2.20.28.120">
    <property type="entry name" value="Ribosomal protein L33"/>
    <property type="match status" value="1"/>
</dbReference>
<proteinExistence type="inferred from homology"/>
<dbReference type="NCBIfam" id="TIGR01023">
    <property type="entry name" value="rpmG_bact"/>
    <property type="match status" value="1"/>
</dbReference>
<evidence type="ECO:0000256" key="5">
    <source>
        <dbReference type="HAMAP-Rule" id="MF_00294"/>
    </source>
</evidence>
<dbReference type="Pfam" id="PF00471">
    <property type="entry name" value="Ribosomal_L33"/>
    <property type="match status" value="1"/>
</dbReference>
<evidence type="ECO:0000256" key="2">
    <source>
        <dbReference type="ARBA" id="ARBA00022980"/>
    </source>
</evidence>
<gene>
    <name evidence="5 6" type="primary">rpmG</name>
    <name evidence="6" type="ORF">HEQ75_18160</name>
</gene>
<comment type="caution">
    <text evidence="6">The sequence shown here is derived from an EMBL/GenBank/DDBJ whole genome shotgun (WGS) entry which is preliminary data.</text>
</comment>
<evidence type="ECO:0000256" key="4">
    <source>
        <dbReference type="ARBA" id="ARBA00035176"/>
    </source>
</evidence>
<dbReference type="NCBIfam" id="NF001860">
    <property type="entry name" value="PRK00595.1"/>
    <property type="match status" value="1"/>
</dbReference>
<dbReference type="PANTHER" id="PTHR15238">
    <property type="entry name" value="54S RIBOSOMAL PROTEIN L39, MITOCHONDRIAL"/>
    <property type="match status" value="1"/>
</dbReference>
<name>A0ABX1E6H8_9PROT</name>
<dbReference type="InterPro" id="IPR011332">
    <property type="entry name" value="Ribosomal_zn-bd"/>
</dbReference>
<evidence type="ECO:0000313" key="6">
    <source>
        <dbReference type="EMBL" id="NKC32795.1"/>
    </source>
</evidence>
<dbReference type="PROSITE" id="PS00582">
    <property type="entry name" value="RIBOSOMAL_L33"/>
    <property type="match status" value="1"/>
</dbReference>
<protein>
    <recommendedName>
        <fullName evidence="4 5">Large ribosomal subunit protein bL33</fullName>
    </recommendedName>
</protein>
<sequence>MAKANTILIKLVSTAEPSTGYFYVTKKNTRNATGKLEMKKYDPVARKHVLFRESKIK</sequence>
<reference evidence="6 7" key="1">
    <citation type="submission" date="2020-03" db="EMBL/GenBank/DDBJ databases">
        <title>Roseomonas selenitidurans sp. nov. isolated from urban soil.</title>
        <authorList>
            <person name="Liu H."/>
        </authorList>
    </citation>
    <scope>NUCLEOTIDE SEQUENCE [LARGE SCALE GENOMIC DNA]</scope>
    <source>
        <strain evidence="6 7">BU-1</strain>
    </source>
</reference>
<dbReference type="InterPro" id="IPR018264">
    <property type="entry name" value="Ribosomal_bL33_CS"/>
</dbReference>
<dbReference type="HAMAP" id="MF_00294">
    <property type="entry name" value="Ribosomal_bL33"/>
    <property type="match status" value="1"/>
</dbReference>
<dbReference type="PANTHER" id="PTHR15238:SF1">
    <property type="entry name" value="LARGE RIBOSOMAL SUBUNIT PROTEIN BL33M"/>
    <property type="match status" value="1"/>
</dbReference>
<dbReference type="EMBL" id="JAAVNE010000032">
    <property type="protein sequence ID" value="NKC32795.1"/>
    <property type="molecule type" value="Genomic_DNA"/>
</dbReference>
<keyword evidence="2 5" id="KW-0689">Ribosomal protein</keyword>
<dbReference type="SUPFAM" id="SSF57829">
    <property type="entry name" value="Zn-binding ribosomal proteins"/>
    <property type="match status" value="1"/>
</dbReference>
<comment type="similarity">
    <text evidence="1 5">Belongs to the bacterial ribosomal protein bL33 family.</text>
</comment>
<keyword evidence="7" id="KW-1185">Reference proteome</keyword>